<feature type="domain" description="Attacin C-terminal" evidence="9">
    <location>
        <begin position="373"/>
        <end position="489"/>
    </location>
</feature>
<evidence type="ECO:0000256" key="2">
    <source>
        <dbReference type="ARBA" id="ARBA00007550"/>
    </source>
</evidence>
<dbReference type="GO" id="GO:0042742">
    <property type="term" value="P:defense response to bacterium"/>
    <property type="evidence" value="ECO:0007669"/>
    <property type="project" value="UniProtKB-KW"/>
</dbReference>
<name>A0A1I8N864_MUSDO</name>
<accession>A0A1I8N864</accession>
<sequence length="491" mass="52769">MKCILLFAACVGILAVASVTEALPQRVYVQKLPYYPPPTQAPRVMRARRSPDNPAAHTGVQIKTNSVSSNILTSPSNKLDGTVTQSKTYFPNGQFSESSSGSLDWKNSLGVGGSLSRDITKGHSDTFTKSLGVNIFNNDRNSVDAFYSQSNTKLNNGFGINREGGSLKWTNEGGHGLNAGVTRFEGFGKQASIGGNTNLYTSNDGNTRLDAFGSGSKWLNGPLENHREFNFGFGGSHAFKGTSIKNYSLKMKCIPLFAACVAILAVASVTEAQPQRVYVQKLPYYPPPTQAPRVMRARRSPDNPAANTGIQIKTNSVSSNILKTPSNKVDGTVTQSKTYFPNGQFSESSSGSLDWKNSLGVGGSLGRDITKGHSDTFTKSLGVNIFNNDRNSLDAMYSQSNTKLNNGFGFNREGGSLKWTNEGGHGLNAGVTRFEGFGKQASVGGHTNIFTSNDGNTRLDAFGSGSKWLNGPLENHREFNFGIGGSHYFRG</sequence>
<comment type="similarity">
    <text evidence="2">Belongs to the attacin/sarcotoxin-2 family.</text>
</comment>
<dbReference type="EnsemblMetazoa" id="MDOA012571-RA">
    <property type="protein sequence ID" value="MDOA012571-PA"/>
    <property type="gene ID" value="MDOA012571"/>
</dbReference>
<evidence type="ECO:0000256" key="7">
    <source>
        <dbReference type="ARBA" id="ARBA00023022"/>
    </source>
</evidence>
<dbReference type="VEuPathDB" id="VectorBase:MDOA012571"/>
<keyword evidence="6" id="KW-0391">Immunity</keyword>
<comment type="subcellular location">
    <subcellularLocation>
        <location evidence="1">Secreted</location>
    </subcellularLocation>
</comment>
<evidence type="ECO:0000256" key="8">
    <source>
        <dbReference type="SAM" id="SignalP"/>
    </source>
</evidence>
<keyword evidence="3" id="KW-0964">Secreted</keyword>
<feature type="signal peptide" evidence="8">
    <location>
        <begin position="1"/>
        <end position="22"/>
    </location>
</feature>
<dbReference type="InterPro" id="IPR005521">
    <property type="entry name" value="Attacin_C"/>
</dbReference>
<keyword evidence="5" id="KW-0399">Innate immunity</keyword>
<dbReference type="GO" id="GO:0045087">
    <property type="term" value="P:innate immune response"/>
    <property type="evidence" value="ECO:0007669"/>
    <property type="project" value="UniProtKB-KW"/>
</dbReference>
<dbReference type="VEuPathDB" id="VectorBase:MDOMA2_018745"/>
<organism evidence="10">
    <name type="scientific">Musca domestica</name>
    <name type="common">House fly</name>
    <dbReference type="NCBI Taxonomy" id="7370"/>
    <lineage>
        <taxon>Eukaryota</taxon>
        <taxon>Metazoa</taxon>
        <taxon>Ecdysozoa</taxon>
        <taxon>Arthropoda</taxon>
        <taxon>Hexapoda</taxon>
        <taxon>Insecta</taxon>
        <taxon>Pterygota</taxon>
        <taxon>Neoptera</taxon>
        <taxon>Endopterygota</taxon>
        <taxon>Diptera</taxon>
        <taxon>Brachycera</taxon>
        <taxon>Muscomorpha</taxon>
        <taxon>Muscoidea</taxon>
        <taxon>Muscidae</taxon>
        <taxon>Musca</taxon>
    </lineage>
</organism>
<dbReference type="KEGG" id="mde:101893852"/>
<proteinExistence type="inferred from homology"/>
<gene>
    <name evidence="10" type="primary">101893852</name>
</gene>
<dbReference type="eggNOG" id="ENOG502SZ31">
    <property type="taxonomic scope" value="Eukaryota"/>
</dbReference>
<evidence type="ECO:0000256" key="1">
    <source>
        <dbReference type="ARBA" id="ARBA00004613"/>
    </source>
</evidence>
<evidence type="ECO:0000259" key="9">
    <source>
        <dbReference type="Pfam" id="PF03769"/>
    </source>
</evidence>
<evidence type="ECO:0000256" key="4">
    <source>
        <dbReference type="ARBA" id="ARBA00022529"/>
    </source>
</evidence>
<feature type="domain" description="Attacin C-terminal" evidence="9">
    <location>
        <begin position="123"/>
        <end position="239"/>
    </location>
</feature>
<evidence type="ECO:0000256" key="3">
    <source>
        <dbReference type="ARBA" id="ARBA00022525"/>
    </source>
</evidence>
<dbReference type="AlphaFoldDB" id="A0A1I8N864"/>
<dbReference type="VEuPathDB" id="VectorBase:MDOMA2_021110"/>
<evidence type="ECO:0000256" key="5">
    <source>
        <dbReference type="ARBA" id="ARBA00022588"/>
    </source>
</evidence>
<evidence type="ECO:0000313" key="10">
    <source>
        <dbReference type="EnsemblMetazoa" id="MDOA012571-PA"/>
    </source>
</evidence>
<keyword evidence="8" id="KW-0732">Signal</keyword>
<dbReference type="Pfam" id="PF03769">
    <property type="entry name" value="Attacin_C"/>
    <property type="match status" value="2"/>
</dbReference>
<keyword evidence="4" id="KW-0929">Antimicrobial</keyword>
<dbReference type="GO" id="GO:0005576">
    <property type="term" value="C:extracellular region"/>
    <property type="evidence" value="ECO:0007669"/>
    <property type="project" value="UniProtKB-SubCell"/>
</dbReference>
<evidence type="ECO:0000256" key="6">
    <source>
        <dbReference type="ARBA" id="ARBA00022859"/>
    </source>
</evidence>
<feature type="chain" id="PRO_5044561379" description="Attacin C-terminal domain-containing protein" evidence="8">
    <location>
        <begin position="23"/>
        <end position="491"/>
    </location>
</feature>
<reference evidence="10" key="1">
    <citation type="submission" date="2020-05" db="UniProtKB">
        <authorList>
            <consortium name="EnsemblMetazoa"/>
        </authorList>
    </citation>
    <scope>IDENTIFICATION</scope>
    <source>
        <strain evidence="10">Aabys</strain>
    </source>
</reference>
<dbReference type="RefSeq" id="XP_005180079.3">
    <property type="nucleotide sequence ID" value="XM_005180022.4"/>
</dbReference>
<protein>
    <recommendedName>
        <fullName evidence="9">Attacin C-terminal domain-containing protein</fullName>
    </recommendedName>
</protein>
<keyword evidence="7" id="KW-0044">Antibiotic</keyword>
<dbReference type="OrthoDB" id="7441167at2759"/>